<evidence type="ECO:0000313" key="1">
    <source>
        <dbReference type="EMBL" id="KAJ8113833.1"/>
    </source>
</evidence>
<keyword evidence="2" id="KW-1185">Reference proteome</keyword>
<dbReference type="EMBL" id="JAPHNI010000228">
    <property type="protein sequence ID" value="KAJ8113833.1"/>
    <property type="molecule type" value="Genomic_DNA"/>
</dbReference>
<protein>
    <submittedName>
        <fullName evidence="1">Uncharacterized protein</fullName>
    </submittedName>
</protein>
<gene>
    <name evidence="1" type="ORF">OPT61_g4125</name>
</gene>
<evidence type="ECO:0000313" key="2">
    <source>
        <dbReference type="Proteomes" id="UP001153331"/>
    </source>
</evidence>
<proteinExistence type="predicted"/>
<accession>A0ACC2IFD3</accession>
<reference evidence="1" key="1">
    <citation type="submission" date="2022-11" db="EMBL/GenBank/DDBJ databases">
        <title>Genome Sequence of Boeremia exigua.</title>
        <authorList>
            <person name="Buettner E."/>
        </authorList>
    </citation>
    <scope>NUCLEOTIDE SEQUENCE</scope>
    <source>
        <strain evidence="1">CU02</strain>
    </source>
</reference>
<organism evidence="1 2">
    <name type="scientific">Boeremia exigua</name>
    <dbReference type="NCBI Taxonomy" id="749465"/>
    <lineage>
        <taxon>Eukaryota</taxon>
        <taxon>Fungi</taxon>
        <taxon>Dikarya</taxon>
        <taxon>Ascomycota</taxon>
        <taxon>Pezizomycotina</taxon>
        <taxon>Dothideomycetes</taxon>
        <taxon>Pleosporomycetidae</taxon>
        <taxon>Pleosporales</taxon>
        <taxon>Pleosporineae</taxon>
        <taxon>Didymellaceae</taxon>
        <taxon>Boeremia</taxon>
    </lineage>
</organism>
<comment type="caution">
    <text evidence="1">The sequence shown here is derived from an EMBL/GenBank/DDBJ whole genome shotgun (WGS) entry which is preliminary data.</text>
</comment>
<dbReference type="Proteomes" id="UP001153331">
    <property type="component" value="Unassembled WGS sequence"/>
</dbReference>
<sequence length="469" mass="52695">MDDTADLHSSPPPPADEAAAEPLPSHLHTAVQNEQSLPKEIAAEHVAPQPPPRLLDSDPSKFRSLKRVIVVGLPGSGIDGVSDALKKLGFKVYDFQAASDRYERDFPLWLEAARLRQEGRPYNKADFDKVIGDYDAIVGVPAGFFGKDFINLYSNVKVILLTTHSNLHAVPELCEKIMSPFWQRIDPAYFGAIRRFFKVITKSDVNRPININKTIREVVRKKNLLEIRTLIAWVPLCEFLGVPVPEGPAPELHDDTIKEVLAARPQRMFAEAVEQVRCYMVESLRNFLTMASVMSVAALAVLLGAIGLSRFLSYSSQLPSFLLSRSQVRDVTRLLAVVAASCALVCGFVSGYYFALRRRPSALPTEPPRLDYQRTNSRPTKRMRHGRGRQSDKNENARPERPTLEEWKGVQENIRKDDAEMKKEGETSFEGWKNGKHVTFHVTHKRTEAGQDLFSGPRKVVSVTEETVR</sequence>
<name>A0ACC2IFD3_9PLEO</name>